<evidence type="ECO:0000313" key="3">
    <source>
        <dbReference type="RefSeq" id="XP_045573544.1"/>
    </source>
</evidence>
<keyword evidence="2" id="KW-1185">Reference proteome</keyword>
<dbReference type="GeneID" id="123742529"/>
<organism evidence="2 3">
    <name type="scientific">Salmo salar</name>
    <name type="common">Atlantic salmon</name>
    <dbReference type="NCBI Taxonomy" id="8030"/>
    <lineage>
        <taxon>Eukaryota</taxon>
        <taxon>Metazoa</taxon>
        <taxon>Chordata</taxon>
        <taxon>Craniata</taxon>
        <taxon>Vertebrata</taxon>
        <taxon>Euteleostomi</taxon>
        <taxon>Actinopterygii</taxon>
        <taxon>Neopterygii</taxon>
        <taxon>Teleostei</taxon>
        <taxon>Protacanthopterygii</taxon>
        <taxon>Salmoniformes</taxon>
        <taxon>Salmonidae</taxon>
        <taxon>Salmoninae</taxon>
        <taxon>Salmo</taxon>
    </lineage>
</organism>
<gene>
    <name evidence="3" type="primary">LOC123742529</name>
</gene>
<name>A0ABM3ER55_SALSA</name>
<feature type="compositionally biased region" description="Basic and acidic residues" evidence="1">
    <location>
        <begin position="145"/>
        <end position="156"/>
    </location>
</feature>
<feature type="region of interest" description="Disordered" evidence="1">
    <location>
        <begin position="136"/>
        <end position="179"/>
    </location>
</feature>
<reference evidence="3" key="1">
    <citation type="submission" date="2025-08" db="UniProtKB">
        <authorList>
            <consortium name="RefSeq"/>
        </authorList>
    </citation>
    <scope>IDENTIFICATION</scope>
</reference>
<dbReference type="Proteomes" id="UP001652741">
    <property type="component" value="Chromosome ssa04"/>
</dbReference>
<accession>A0ABM3ER55</accession>
<protein>
    <submittedName>
        <fullName evidence="3">Uncharacterized protein isoform X2</fullName>
    </submittedName>
</protein>
<proteinExistence type="predicted"/>
<dbReference type="RefSeq" id="XP_045573544.1">
    <property type="nucleotide sequence ID" value="XM_045717588.1"/>
</dbReference>
<sequence>MANCIVFHTQIASIMEVLANAAVAEICKLVDDDYAVFRLEITQSQKENRVLRRKLLELKVARERAERTTRERVLASRVKIPDRNREVSRVTVSGEGHLTGGHRSFVKPAKHNTWRDDQPITVEGSGTSTQHIISADAEAAGPGVKQERTEGEKDPVSIEDPTTAPTPPRTQPSIREVLTTDQTQRDWAVLLLPVQSTYRYFTRARGWFIAVEMMMR</sequence>
<evidence type="ECO:0000256" key="1">
    <source>
        <dbReference type="SAM" id="MobiDB-lite"/>
    </source>
</evidence>
<evidence type="ECO:0000313" key="2">
    <source>
        <dbReference type="Proteomes" id="UP001652741"/>
    </source>
</evidence>